<dbReference type="InterPro" id="IPR047121">
    <property type="entry name" value="YjiB-like"/>
</dbReference>
<dbReference type="CDD" id="cd02219">
    <property type="entry name" value="cupin_YjlB-like"/>
    <property type="match status" value="1"/>
</dbReference>
<dbReference type="PIRSF" id="PIRSF019307">
    <property type="entry name" value="UCP019307"/>
    <property type="match status" value="1"/>
</dbReference>
<dbReference type="Pfam" id="PF07883">
    <property type="entry name" value="Cupin_2"/>
    <property type="match status" value="1"/>
</dbReference>
<dbReference type="InterPro" id="IPR014710">
    <property type="entry name" value="RmlC-like_jellyroll"/>
</dbReference>
<dbReference type="EMBL" id="RCZP01000002">
    <property type="protein sequence ID" value="TPG60389.1"/>
    <property type="molecule type" value="Genomic_DNA"/>
</dbReference>
<sequence>MTDAAPEAHRFAPSGGLPNSALPLLVWRGALPAGAGAVTACFAANGWSNAWTNGVFGYHHFHSNAHEALGVSRGEARVRFGGPGGEALALRAGDAVVIPAGVGHCREWASGDFEVVGAYPGGTNCDIRCGDPAEAARVAANLAAVPLPAGDPVAGRPLPGWARDTKA</sequence>
<organism evidence="2 3">
    <name type="scientific">Muricoccus nepalensis</name>
    <dbReference type="NCBI Taxonomy" id="1854500"/>
    <lineage>
        <taxon>Bacteria</taxon>
        <taxon>Pseudomonadati</taxon>
        <taxon>Pseudomonadota</taxon>
        <taxon>Alphaproteobacteria</taxon>
        <taxon>Acetobacterales</taxon>
        <taxon>Roseomonadaceae</taxon>
        <taxon>Muricoccus</taxon>
    </lineage>
</organism>
<dbReference type="PANTHER" id="PTHR36448:SF2">
    <property type="entry name" value="CUPIN TYPE-1 DOMAIN-CONTAINING PROTEIN"/>
    <property type="match status" value="1"/>
</dbReference>
<dbReference type="InterPro" id="IPR011051">
    <property type="entry name" value="RmlC_Cupin_sf"/>
</dbReference>
<keyword evidence="3" id="KW-1185">Reference proteome</keyword>
<evidence type="ECO:0000313" key="3">
    <source>
        <dbReference type="Proteomes" id="UP000317078"/>
    </source>
</evidence>
<dbReference type="AlphaFoldDB" id="A0A502GE49"/>
<dbReference type="InterPro" id="IPR014500">
    <property type="entry name" value="UCP019307_cupin"/>
</dbReference>
<feature type="domain" description="Cupin type-2" evidence="1">
    <location>
        <begin position="56"/>
        <end position="108"/>
    </location>
</feature>
<comment type="caution">
    <text evidence="2">The sequence shown here is derived from an EMBL/GenBank/DDBJ whole genome shotgun (WGS) entry which is preliminary data.</text>
</comment>
<name>A0A502GE49_9PROT</name>
<accession>A0A502GE49</accession>
<dbReference type="RefSeq" id="WP_140881319.1">
    <property type="nucleotide sequence ID" value="NZ_RCZP01000002.1"/>
</dbReference>
<dbReference type="InterPro" id="IPR013096">
    <property type="entry name" value="Cupin_2"/>
</dbReference>
<dbReference type="OrthoDB" id="9791759at2"/>
<proteinExistence type="predicted"/>
<dbReference type="SUPFAM" id="SSF51182">
    <property type="entry name" value="RmlC-like cupins"/>
    <property type="match status" value="1"/>
</dbReference>
<dbReference type="Gene3D" id="2.60.120.10">
    <property type="entry name" value="Jelly Rolls"/>
    <property type="match status" value="1"/>
</dbReference>
<dbReference type="Proteomes" id="UP000317078">
    <property type="component" value="Unassembled WGS sequence"/>
</dbReference>
<evidence type="ECO:0000259" key="1">
    <source>
        <dbReference type="Pfam" id="PF07883"/>
    </source>
</evidence>
<dbReference type="PANTHER" id="PTHR36448">
    <property type="entry name" value="BLR7373 PROTEIN"/>
    <property type="match status" value="1"/>
</dbReference>
<reference evidence="2 3" key="1">
    <citation type="journal article" date="2019" name="Environ. Microbiol.">
        <title>Species interactions and distinct microbial communities in high Arctic permafrost affected cryosols are associated with the CH4 and CO2 gas fluxes.</title>
        <authorList>
            <person name="Altshuler I."/>
            <person name="Hamel J."/>
            <person name="Turney S."/>
            <person name="Magnuson E."/>
            <person name="Levesque R."/>
            <person name="Greer C."/>
            <person name="Whyte L.G."/>
        </authorList>
    </citation>
    <scope>NUCLEOTIDE SEQUENCE [LARGE SCALE GENOMIC DNA]</scope>
    <source>
        <strain evidence="2 3">S9.3B</strain>
    </source>
</reference>
<gene>
    <name evidence="2" type="ORF">EAH89_03135</name>
</gene>
<evidence type="ECO:0000313" key="2">
    <source>
        <dbReference type="EMBL" id="TPG60389.1"/>
    </source>
</evidence>
<protein>
    <submittedName>
        <fullName evidence="2">Cupin domain-containing protein</fullName>
    </submittedName>
</protein>